<protein>
    <submittedName>
        <fullName evidence="1">Uncharacterized protein</fullName>
    </submittedName>
</protein>
<dbReference type="EMBL" id="ABVL01000042">
    <property type="protein sequence ID" value="EDY16028.1"/>
    <property type="molecule type" value="Genomic_DNA"/>
</dbReference>
<accession>B4DBY1</accession>
<dbReference type="RefSeq" id="WP_006983739.1">
    <property type="nucleotide sequence ID" value="NZ_ABVL01000042.1"/>
</dbReference>
<dbReference type="STRING" id="497964.CfE428DRAFT_6422"/>
<dbReference type="AlphaFoldDB" id="B4DBY1"/>
<proteinExistence type="predicted"/>
<comment type="caution">
    <text evidence="1">The sequence shown here is derived from an EMBL/GenBank/DDBJ whole genome shotgun (WGS) entry which is preliminary data.</text>
</comment>
<evidence type="ECO:0000313" key="2">
    <source>
        <dbReference type="Proteomes" id="UP000005824"/>
    </source>
</evidence>
<dbReference type="Proteomes" id="UP000005824">
    <property type="component" value="Unassembled WGS sequence"/>
</dbReference>
<sequence length="107" mass="11670">MSDYATQMERACGAGYSSAEAKMLVGHSLRLEADIDDLEPAGEIVEQLAAHCAQLIHRLKATSAAPINSRTLIHALERALCTCDAFEHLYARAKSSDKNEATRLLNQ</sequence>
<reference evidence="1 2" key="1">
    <citation type="journal article" date="2011" name="J. Bacteriol.">
        <title>Genome sequence of Chthoniobacter flavus Ellin428, an aerobic heterotrophic soil bacterium.</title>
        <authorList>
            <person name="Kant R."/>
            <person name="van Passel M.W."/>
            <person name="Palva A."/>
            <person name="Lucas S."/>
            <person name="Lapidus A."/>
            <person name="Glavina Del Rio T."/>
            <person name="Dalin E."/>
            <person name="Tice H."/>
            <person name="Bruce D."/>
            <person name="Goodwin L."/>
            <person name="Pitluck S."/>
            <person name="Larimer F.W."/>
            <person name="Land M.L."/>
            <person name="Hauser L."/>
            <person name="Sangwan P."/>
            <person name="de Vos W.M."/>
            <person name="Janssen P.H."/>
            <person name="Smidt H."/>
        </authorList>
    </citation>
    <scope>NUCLEOTIDE SEQUENCE [LARGE SCALE GENOMIC DNA]</scope>
    <source>
        <strain evidence="1 2">Ellin428</strain>
    </source>
</reference>
<gene>
    <name evidence="1" type="ORF">CfE428DRAFT_6422</name>
</gene>
<evidence type="ECO:0000313" key="1">
    <source>
        <dbReference type="EMBL" id="EDY16028.1"/>
    </source>
</evidence>
<dbReference type="InParanoid" id="B4DBY1"/>
<name>B4DBY1_9BACT</name>
<keyword evidence="2" id="KW-1185">Reference proteome</keyword>
<organism evidence="1 2">
    <name type="scientific">Chthoniobacter flavus Ellin428</name>
    <dbReference type="NCBI Taxonomy" id="497964"/>
    <lineage>
        <taxon>Bacteria</taxon>
        <taxon>Pseudomonadati</taxon>
        <taxon>Verrucomicrobiota</taxon>
        <taxon>Spartobacteria</taxon>
        <taxon>Chthoniobacterales</taxon>
        <taxon>Chthoniobacteraceae</taxon>
        <taxon>Chthoniobacter</taxon>
    </lineage>
</organism>